<dbReference type="InterPro" id="IPR036779">
    <property type="entry name" value="LysM_dom_sf"/>
</dbReference>
<dbReference type="AlphaFoldDB" id="A0A0K2SKH7"/>
<dbReference type="Gene3D" id="3.10.350.10">
    <property type="entry name" value="LysM domain"/>
    <property type="match status" value="1"/>
</dbReference>
<protein>
    <recommendedName>
        <fullName evidence="2">LysM domain-containing protein</fullName>
    </recommendedName>
</protein>
<dbReference type="EMBL" id="AP014924">
    <property type="protein sequence ID" value="BAS27600.1"/>
    <property type="molecule type" value="Genomic_DNA"/>
</dbReference>
<dbReference type="Pfam" id="PF01476">
    <property type="entry name" value="LysM"/>
    <property type="match status" value="1"/>
</dbReference>
<feature type="domain" description="LysM" evidence="2">
    <location>
        <begin position="117"/>
        <end position="166"/>
    </location>
</feature>
<evidence type="ECO:0000256" key="1">
    <source>
        <dbReference type="SAM" id="MobiDB-lite"/>
    </source>
</evidence>
<name>A0A0K2SKH7_LIMPI</name>
<dbReference type="KEGG" id="lpil:LIP_1754"/>
<evidence type="ECO:0000259" key="2">
    <source>
        <dbReference type="SMART" id="SM00257"/>
    </source>
</evidence>
<evidence type="ECO:0000313" key="4">
    <source>
        <dbReference type="Proteomes" id="UP000065807"/>
    </source>
</evidence>
<feature type="region of interest" description="Disordered" evidence="1">
    <location>
        <begin position="64"/>
        <end position="110"/>
    </location>
</feature>
<sequence length="172" mass="17652">MAIHPGTRPVPLSGSPRRGRVAAGRSPEAGPGRSRRSGALLAVLMAAASLVAVHALSADPLPQAVEARDPSPSAEAGFAGAVQGLSPGGRSDVSAQPSEDRGPATAHTSALSGEEAVWVVGPGETLWSIARRVAPQEDPRRVVEAIRRLNGLHTAVLRIGQSLRLPPGLEAR</sequence>
<keyword evidence="4" id="KW-1185">Reference proteome</keyword>
<dbReference type="RefSeq" id="WP_068136679.1">
    <property type="nucleotide sequence ID" value="NZ_AP014924.1"/>
</dbReference>
<proteinExistence type="predicted"/>
<feature type="region of interest" description="Disordered" evidence="1">
    <location>
        <begin position="1"/>
        <end position="35"/>
    </location>
</feature>
<accession>A0A0K2SKH7</accession>
<dbReference type="CDD" id="cd00118">
    <property type="entry name" value="LysM"/>
    <property type="match status" value="1"/>
</dbReference>
<reference evidence="4" key="1">
    <citation type="submission" date="2015-07" db="EMBL/GenBank/DDBJ databases">
        <title>Complete genome sequence and phylogenetic analysis of Limnochorda pilosa.</title>
        <authorList>
            <person name="Watanabe M."/>
            <person name="Kojima H."/>
            <person name="Fukui M."/>
        </authorList>
    </citation>
    <scope>NUCLEOTIDE SEQUENCE [LARGE SCALE GENOMIC DNA]</scope>
    <source>
        <strain evidence="4">HC45</strain>
    </source>
</reference>
<dbReference type="InterPro" id="IPR018392">
    <property type="entry name" value="LysM"/>
</dbReference>
<gene>
    <name evidence="3" type="ORF">LIP_1754</name>
</gene>
<dbReference type="Proteomes" id="UP000065807">
    <property type="component" value="Chromosome"/>
</dbReference>
<organism evidence="3 4">
    <name type="scientific">Limnochorda pilosa</name>
    <dbReference type="NCBI Taxonomy" id="1555112"/>
    <lineage>
        <taxon>Bacteria</taxon>
        <taxon>Bacillati</taxon>
        <taxon>Bacillota</taxon>
        <taxon>Limnochordia</taxon>
        <taxon>Limnochordales</taxon>
        <taxon>Limnochordaceae</taxon>
        <taxon>Limnochorda</taxon>
    </lineage>
</organism>
<evidence type="ECO:0000313" key="3">
    <source>
        <dbReference type="EMBL" id="BAS27600.1"/>
    </source>
</evidence>
<reference evidence="4" key="2">
    <citation type="journal article" date="2016" name="Int. J. Syst. Evol. Microbiol.">
        <title>Complete genome sequence and cell structure of Limnochorda pilosa, a Gram-negative spore-former within the phylum Firmicutes.</title>
        <authorList>
            <person name="Watanabe M."/>
            <person name="Kojima H."/>
            <person name="Fukui M."/>
        </authorList>
    </citation>
    <scope>NUCLEOTIDE SEQUENCE [LARGE SCALE GENOMIC DNA]</scope>
    <source>
        <strain evidence="4">HC45</strain>
    </source>
</reference>
<dbReference type="SUPFAM" id="SSF54106">
    <property type="entry name" value="LysM domain"/>
    <property type="match status" value="1"/>
</dbReference>
<dbReference type="SMART" id="SM00257">
    <property type="entry name" value="LysM"/>
    <property type="match status" value="1"/>
</dbReference>